<reference evidence="3" key="1">
    <citation type="journal article" date="2019" name="Int. J. Syst. Evol. Microbiol.">
        <title>The Global Catalogue of Microorganisms (GCM) 10K type strain sequencing project: providing services to taxonomists for standard genome sequencing and annotation.</title>
        <authorList>
            <consortium name="The Broad Institute Genomics Platform"/>
            <consortium name="The Broad Institute Genome Sequencing Center for Infectious Disease"/>
            <person name="Wu L."/>
            <person name="Ma J."/>
        </authorList>
    </citation>
    <scope>NUCLEOTIDE SEQUENCE [LARGE SCALE GENOMIC DNA]</scope>
    <source>
        <strain evidence="3">KACC 14058</strain>
    </source>
</reference>
<dbReference type="InterPro" id="IPR011528">
    <property type="entry name" value="NERD"/>
</dbReference>
<evidence type="ECO:0000259" key="1">
    <source>
        <dbReference type="PROSITE" id="PS50965"/>
    </source>
</evidence>
<organism evidence="2 3">
    <name type="scientific">Gracilibacillus marinus</name>
    <dbReference type="NCBI Taxonomy" id="630535"/>
    <lineage>
        <taxon>Bacteria</taxon>
        <taxon>Bacillati</taxon>
        <taxon>Bacillota</taxon>
        <taxon>Bacilli</taxon>
        <taxon>Bacillales</taxon>
        <taxon>Bacillaceae</taxon>
        <taxon>Gracilibacillus</taxon>
    </lineage>
</organism>
<proteinExistence type="predicted"/>
<dbReference type="Pfam" id="PF08378">
    <property type="entry name" value="NERD"/>
    <property type="match status" value="1"/>
</dbReference>
<evidence type="ECO:0000313" key="2">
    <source>
        <dbReference type="EMBL" id="MFC4388286.1"/>
    </source>
</evidence>
<keyword evidence="3" id="KW-1185">Reference proteome</keyword>
<dbReference type="EMBL" id="JBHSDV010000003">
    <property type="protein sequence ID" value="MFC4388286.1"/>
    <property type="molecule type" value="Genomic_DNA"/>
</dbReference>
<gene>
    <name evidence="2" type="ORF">ACFOZ1_10785</name>
</gene>
<sequence>MGLLSKLFSSKQADTKESNIQTTFKSNELKKKDNENIAKRKGDIGEYKINIQLDQLSKEFKHLKDVMVKNTKGKTGYSQIDHIVISPYGIFVIETKNYQGTIYGDKDRKVWSVNGKFKMMNPFKQNYGHIQALKALIDEKYHPYFISMVSFTKRCTFKIDDMELRKITSSDLLVYDIELSDYIDRKVSVNKHQYKEPFLTDSEIQQIYDQIERANITDQSLRKQHVESLKKENAKSKEEKAKCKICQKTVSGKVKSYCLSNKKFKGEIYCYEHQKNI</sequence>
<comment type="caution">
    <text evidence="2">The sequence shown here is derived from an EMBL/GenBank/DDBJ whole genome shotgun (WGS) entry which is preliminary data.</text>
</comment>
<accession>A0ABV8VZ70</accession>
<dbReference type="RefSeq" id="WP_390199201.1">
    <property type="nucleotide sequence ID" value="NZ_JBHSDV010000003.1"/>
</dbReference>
<dbReference type="PROSITE" id="PS50965">
    <property type="entry name" value="NERD"/>
    <property type="match status" value="1"/>
</dbReference>
<dbReference type="Proteomes" id="UP001595880">
    <property type="component" value="Unassembled WGS sequence"/>
</dbReference>
<feature type="domain" description="NERD" evidence="1">
    <location>
        <begin position="41"/>
        <end position="156"/>
    </location>
</feature>
<protein>
    <submittedName>
        <fullName evidence="2">Nuclease-related domain-containing protein</fullName>
    </submittedName>
</protein>
<evidence type="ECO:0000313" key="3">
    <source>
        <dbReference type="Proteomes" id="UP001595880"/>
    </source>
</evidence>
<name>A0ABV8VZ70_9BACI</name>